<comment type="caution">
    <text evidence="2">The sequence shown here is derived from an EMBL/GenBank/DDBJ whole genome shotgun (WGS) entry which is preliminary data.</text>
</comment>
<protein>
    <submittedName>
        <fullName evidence="2">Uncharacterized protein</fullName>
    </submittedName>
</protein>
<proteinExistence type="predicted"/>
<sequence length="274" mass="27729">MSVIRTSRCPTTSARTPTASPGDVASVITRTPPAGSKSVWSTSTSCASSARTNTVCGTVTGRPSDSGTPRTSTRTTPVAVTRPSVTAYSSRCVPVCVPCRRKVPASRSGVICTPGRAGTDASRIAPLPPRACTSGSTVTSRPTDACTTKPSATSGTSPARRTVTTSAPAPSSRPSDTWSATVRVSPPAPASVYTTRPSGFPLTASGAGTLARVRYVGSPSGSYQPPSTSVCRRPPSATVPVAGRVCTGGAFSSGWRTATRTSAVAVPPRPSLTT</sequence>
<feature type="region of interest" description="Disordered" evidence="1">
    <location>
        <begin position="1"/>
        <end position="42"/>
    </location>
</feature>
<evidence type="ECO:0000313" key="3">
    <source>
        <dbReference type="Proteomes" id="UP000195011"/>
    </source>
</evidence>
<feature type="compositionally biased region" description="Polar residues" evidence="1">
    <location>
        <begin position="133"/>
        <end position="159"/>
    </location>
</feature>
<dbReference type="EMBL" id="MDJY01000030">
    <property type="protein sequence ID" value="OUE25145.1"/>
    <property type="molecule type" value="Genomic_DNA"/>
</dbReference>
<dbReference type="Proteomes" id="UP000195011">
    <property type="component" value="Unassembled WGS sequence"/>
</dbReference>
<feature type="compositionally biased region" description="Low complexity" evidence="1">
    <location>
        <begin position="68"/>
        <end position="78"/>
    </location>
</feature>
<evidence type="ECO:0000256" key="1">
    <source>
        <dbReference type="SAM" id="MobiDB-lite"/>
    </source>
</evidence>
<dbReference type="AlphaFoldDB" id="A0A251YLM6"/>
<gene>
    <name evidence="2" type="ORF">BFL36_05500</name>
</gene>
<name>A0A251YLM6_9MICO</name>
<feature type="compositionally biased region" description="Low complexity" evidence="1">
    <location>
        <begin position="1"/>
        <end position="21"/>
    </location>
</feature>
<feature type="compositionally biased region" description="Polar residues" evidence="1">
    <location>
        <begin position="57"/>
        <end position="67"/>
    </location>
</feature>
<accession>A0A251YLM6</accession>
<evidence type="ECO:0000313" key="2">
    <source>
        <dbReference type="EMBL" id="OUE25145.1"/>
    </source>
</evidence>
<organism evidence="2 3">
    <name type="scientific">Clavibacter michiganensis</name>
    <dbReference type="NCBI Taxonomy" id="28447"/>
    <lineage>
        <taxon>Bacteria</taxon>
        <taxon>Bacillati</taxon>
        <taxon>Actinomycetota</taxon>
        <taxon>Actinomycetes</taxon>
        <taxon>Micrococcales</taxon>
        <taxon>Microbacteriaceae</taxon>
        <taxon>Clavibacter</taxon>
    </lineage>
</organism>
<feature type="region of interest" description="Disordered" evidence="1">
    <location>
        <begin position="57"/>
        <end position="78"/>
    </location>
</feature>
<reference evidence="2 3" key="1">
    <citation type="submission" date="2016-08" db="EMBL/GenBank/DDBJ databases">
        <title>Genome sequence of Clavibacter michiganensis spp strain CFBP8017.</title>
        <authorList>
            <person name="Thapa S.P."/>
            <person name="Coaker G."/>
            <person name="Jacques M.-A."/>
        </authorList>
    </citation>
    <scope>NUCLEOTIDE SEQUENCE [LARGE SCALE GENOMIC DNA]</scope>
    <source>
        <strain evidence="2">CFBP8017</strain>
    </source>
</reference>
<feature type="compositionally biased region" description="Low complexity" evidence="1">
    <location>
        <begin position="161"/>
        <end position="175"/>
    </location>
</feature>
<feature type="region of interest" description="Disordered" evidence="1">
    <location>
        <begin position="123"/>
        <end position="183"/>
    </location>
</feature>